<sequence length="92" mass="10028">MVMEAAPAATLVVREAELLLELLVISFNTPAHFDDEDQLFQGGVGRRRGEKVFHRLGFRLGPLDQQPLLGAHLGAQVIAVSRTDPHSGETRG</sequence>
<keyword evidence="2" id="KW-1185">Reference proteome</keyword>
<dbReference type="Proteomes" id="UP000071859">
    <property type="component" value="Unassembled WGS sequence"/>
</dbReference>
<dbReference type="AlphaFoldDB" id="A0A158ELI6"/>
<protein>
    <submittedName>
        <fullName evidence="1">Uncharacterized protein</fullName>
    </submittedName>
</protein>
<accession>A0A158ELI6</accession>
<dbReference type="EMBL" id="FCOX02000316">
    <property type="protein sequence ID" value="SAL07742.1"/>
    <property type="molecule type" value="Genomic_DNA"/>
</dbReference>
<gene>
    <name evidence="1" type="ORF">AWB78_08706</name>
</gene>
<organism evidence="1 2">
    <name type="scientific">Caballeronia calidae</name>
    <dbReference type="NCBI Taxonomy" id="1777139"/>
    <lineage>
        <taxon>Bacteria</taxon>
        <taxon>Pseudomonadati</taxon>
        <taxon>Pseudomonadota</taxon>
        <taxon>Betaproteobacteria</taxon>
        <taxon>Burkholderiales</taxon>
        <taxon>Burkholderiaceae</taxon>
        <taxon>Caballeronia</taxon>
    </lineage>
</organism>
<proteinExistence type="predicted"/>
<evidence type="ECO:0000313" key="1">
    <source>
        <dbReference type="EMBL" id="SAL07742.1"/>
    </source>
</evidence>
<name>A0A158ELI6_9BURK</name>
<evidence type="ECO:0000313" key="2">
    <source>
        <dbReference type="Proteomes" id="UP000071859"/>
    </source>
</evidence>
<reference evidence="1" key="1">
    <citation type="submission" date="2016-01" db="EMBL/GenBank/DDBJ databases">
        <authorList>
            <person name="Peeters C."/>
        </authorList>
    </citation>
    <scope>NUCLEOTIDE SEQUENCE</scope>
    <source>
        <strain evidence="1">LMG 29321</strain>
    </source>
</reference>
<comment type="caution">
    <text evidence="1">The sequence shown here is derived from an EMBL/GenBank/DDBJ whole genome shotgun (WGS) entry which is preliminary data.</text>
</comment>